<dbReference type="InterPro" id="IPR011598">
    <property type="entry name" value="bHLH_dom"/>
</dbReference>
<dbReference type="Pfam" id="PF23181">
    <property type="entry name" value="bHLH_INO4"/>
    <property type="match status" value="1"/>
</dbReference>
<keyword evidence="9" id="KW-1185">Reference proteome</keyword>
<evidence type="ECO:0000256" key="4">
    <source>
        <dbReference type="ARBA" id="ARBA00023163"/>
    </source>
</evidence>
<feature type="region of interest" description="Disordered" evidence="6">
    <location>
        <begin position="279"/>
        <end position="360"/>
    </location>
</feature>
<evidence type="ECO:0000256" key="6">
    <source>
        <dbReference type="SAM" id="MobiDB-lite"/>
    </source>
</evidence>
<dbReference type="OrthoDB" id="5778525at2759"/>
<dbReference type="Gene3D" id="4.10.280.10">
    <property type="entry name" value="Helix-loop-helix DNA-binding domain"/>
    <property type="match status" value="1"/>
</dbReference>
<feature type="compositionally biased region" description="Low complexity" evidence="6">
    <location>
        <begin position="325"/>
        <end position="336"/>
    </location>
</feature>
<dbReference type="PANTHER" id="PTHR15741:SF27">
    <property type="entry name" value="TRANSCRIPTION FACTOR AP-4"/>
    <property type="match status" value="1"/>
</dbReference>
<evidence type="ECO:0000256" key="3">
    <source>
        <dbReference type="ARBA" id="ARBA00023125"/>
    </source>
</evidence>
<reference evidence="8" key="2">
    <citation type="journal article" date="2023" name="IMA Fungus">
        <title>Comparative genomic study of the Penicillium genus elucidates a diverse pangenome and 15 lateral gene transfer events.</title>
        <authorList>
            <person name="Petersen C."/>
            <person name="Sorensen T."/>
            <person name="Nielsen M.R."/>
            <person name="Sondergaard T.E."/>
            <person name="Sorensen J.L."/>
            <person name="Fitzpatrick D.A."/>
            <person name="Frisvad J.C."/>
            <person name="Nielsen K.L."/>
        </authorList>
    </citation>
    <scope>NUCLEOTIDE SEQUENCE</scope>
    <source>
        <strain evidence="8">IBT 23319</strain>
    </source>
</reference>
<comment type="subcellular location">
    <subcellularLocation>
        <location evidence="1">Nucleus</location>
    </subcellularLocation>
</comment>
<dbReference type="PANTHER" id="PTHR15741">
    <property type="entry name" value="BASIC HELIX-LOOP-HELIX ZIP TRANSCRIPTION FACTOR"/>
    <property type="match status" value="1"/>
</dbReference>
<feature type="region of interest" description="Disordered" evidence="6">
    <location>
        <begin position="34"/>
        <end position="53"/>
    </location>
</feature>
<evidence type="ECO:0000256" key="5">
    <source>
        <dbReference type="ARBA" id="ARBA00023242"/>
    </source>
</evidence>
<dbReference type="Proteomes" id="UP001147733">
    <property type="component" value="Unassembled WGS sequence"/>
</dbReference>
<accession>A0A9W9PEZ4</accession>
<organism evidence="8 9">
    <name type="scientific">Penicillium citrinum</name>
    <dbReference type="NCBI Taxonomy" id="5077"/>
    <lineage>
        <taxon>Eukaryota</taxon>
        <taxon>Fungi</taxon>
        <taxon>Dikarya</taxon>
        <taxon>Ascomycota</taxon>
        <taxon>Pezizomycotina</taxon>
        <taxon>Eurotiomycetes</taxon>
        <taxon>Eurotiomycetidae</taxon>
        <taxon>Eurotiales</taxon>
        <taxon>Aspergillaceae</taxon>
        <taxon>Penicillium</taxon>
    </lineage>
</organism>
<reference evidence="8" key="1">
    <citation type="submission" date="2022-11" db="EMBL/GenBank/DDBJ databases">
        <authorList>
            <person name="Petersen C."/>
        </authorList>
    </citation>
    <scope>NUCLEOTIDE SEQUENCE</scope>
    <source>
        <strain evidence="8">IBT 23319</strain>
    </source>
</reference>
<keyword evidence="5" id="KW-0539">Nucleus</keyword>
<evidence type="ECO:0000256" key="1">
    <source>
        <dbReference type="ARBA" id="ARBA00004123"/>
    </source>
</evidence>
<keyword evidence="2" id="KW-0805">Transcription regulation</keyword>
<dbReference type="GeneID" id="81379776"/>
<protein>
    <recommendedName>
        <fullName evidence="7">BHLH domain-containing protein</fullName>
    </recommendedName>
</protein>
<dbReference type="GO" id="GO:0046983">
    <property type="term" value="F:protein dimerization activity"/>
    <property type="evidence" value="ECO:0007669"/>
    <property type="project" value="InterPro"/>
</dbReference>
<feature type="region of interest" description="Disordered" evidence="6">
    <location>
        <begin position="1"/>
        <end position="26"/>
    </location>
</feature>
<comment type="caution">
    <text evidence="8">The sequence shown here is derived from an EMBL/GenBank/DDBJ whole genome shotgun (WGS) entry which is preliminary data.</text>
</comment>
<dbReference type="CDD" id="cd11404">
    <property type="entry name" value="bHLHzip_Mlx_like"/>
    <property type="match status" value="1"/>
</dbReference>
<evidence type="ECO:0000259" key="7">
    <source>
        <dbReference type="PROSITE" id="PS50888"/>
    </source>
</evidence>
<dbReference type="RefSeq" id="XP_056506366.1">
    <property type="nucleotide sequence ID" value="XM_056640609.1"/>
</dbReference>
<dbReference type="GO" id="GO:0000981">
    <property type="term" value="F:DNA-binding transcription factor activity, RNA polymerase II-specific"/>
    <property type="evidence" value="ECO:0007669"/>
    <property type="project" value="TreeGrafter"/>
</dbReference>
<dbReference type="GO" id="GO:0000978">
    <property type="term" value="F:RNA polymerase II cis-regulatory region sequence-specific DNA binding"/>
    <property type="evidence" value="ECO:0007669"/>
    <property type="project" value="TreeGrafter"/>
</dbReference>
<dbReference type="InterPro" id="IPR052207">
    <property type="entry name" value="Max-like/E-box_TFs"/>
</dbReference>
<keyword evidence="4" id="KW-0804">Transcription</keyword>
<dbReference type="InterPro" id="IPR036638">
    <property type="entry name" value="HLH_DNA-bd_sf"/>
</dbReference>
<evidence type="ECO:0000313" key="8">
    <source>
        <dbReference type="EMBL" id="KAJ5243362.1"/>
    </source>
</evidence>
<evidence type="ECO:0000256" key="2">
    <source>
        <dbReference type="ARBA" id="ARBA00023015"/>
    </source>
</evidence>
<evidence type="ECO:0000313" key="9">
    <source>
        <dbReference type="Proteomes" id="UP001147733"/>
    </source>
</evidence>
<keyword evidence="3" id="KW-0238">DNA-binding</keyword>
<feature type="domain" description="BHLH" evidence="7">
    <location>
        <begin position="352"/>
        <end position="403"/>
    </location>
</feature>
<gene>
    <name evidence="8" type="ORF">N7469_001689</name>
</gene>
<dbReference type="GO" id="GO:0005634">
    <property type="term" value="C:nucleus"/>
    <property type="evidence" value="ECO:0007669"/>
    <property type="project" value="UniProtKB-SubCell"/>
</dbReference>
<proteinExistence type="predicted"/>
<sequence>MNAPGPEVHTHTGRTSPPSAGPFGYSFLAPMDTPFEQAPALPPGPSLLDDNESNMLDNFFTTMNSSSFSNDFWLRSQQDKSSGIHFDWSSELPPTFEGSTTSLSQPSFQQQPFKPAMMAGNGTGHDVYAAASMLYHQNGMNGAEIGSALAQQAFAGQPLSSQARRASHPVGVAQASSSSPTRAQLPTGFHTSEMLFDVRDPIPEDQHPSRKVRGLHWGSDNSFMDQGYIAPPDQPDMETRTRDLLEHLDCFEPQASAANTRPTTPERMAAAHAQRAILRNAETEDPSQPRKRQRIIKEDEIPSDEEDARLVRKSRTPSNAKARRASTATNSSAKTRLTPNSKNPRENLSEEQKRTNHILSEQKRRNLIRQGFDDLCCLVPGLRGGGFSKSAMLTQAADWLEELLRGNEILQRQMVEMKGINGLIMPR</sequence>
<dbReference type="EMBL" id="JAPQKT010000001">
    <property type="protein sequence ID" value="KAJ5243362.1"/>
    <property type="molecule type" value="Genomic_DNA"/>
</dbReference>
<feature type="compositionally biased region" description="Basic and acidic residues" evidence="6">
    <location>
        <begin position="343"/>
        <end position="360"/>
    </location>
</feature>
<dbReference type="InterPro" id="IPR057072">
    <property type="entry name" value="bHLH_INO4"/>
</dbReference>
<name>A0A9W9PEZ4_PENCI</name>
<dbReference type="AlphaFoldDB" id="A0A9W9PEZ4"/>
<dbReference type="SUPFAM" id="SSF47459">
    <property type="entry name" value="HLH, helix-loop-helix DNA-binding domain"/>
    <property type="match status" value="1"/>
</dbReference>
<dbReference type="PROSITE" id="PS50888">
    <property type="entry name" value="BHLH"/>
    <property type="match status" value="1"/>
</dbReference>